<evidence type="ECO:0000259" key="4">
    <source>
        <dbReference type="PROSITE" id="PS50968"/>
    </source>
</evidence>
<sequence>MAVTNPPSGYRFTEKHEWVKIEGETALIGITDYAQAALGDIVYVDLPKIGKSIKQFDSFGTIESVKAAEDLYSPITGEVSEINSALGSNPATVNSDPFGAWMIRVKGVSIGEVEKLLDSEAYREFVSKLD</sequence>
<name>A0ABX4YLI2_9LEPT</name>
<organism evidence="5 6">
    <name type="scientific">Leptospira inadai serovar Lyme</name>
    <dbReference type="NCBI Taxonomy" id="293084"/>
    <lineage>
        <taxon>Bacteria</taxon>
        <taxon>Pseudomonadati</taxon>
        <taxon>Spirochaetota</taxon>
        <taxon>Spirochaetia</taxon>
        <taxon>Leptospirales</taxon>
        <taxon>Leptospiraceae</taxon>
        <taxon>Leptospira</taxon>
    </lineage>
</organism>
<protein>
    <recommendedName>
        <fullName evidence="3">Glycine cleavage system H protein</fullName>
    </recommendedName>
</protein>
<keyword evidence="6" id="KW-1185">Reference proteome</keyword>
<feature type="domain" description="Lipoyl-binding" evidence="4">
    <location>
        <begin position="25"/>
        <end position="106"/>
    </location>
</feature>
<dbReference type="InterPro" id="IPR033753">
    <property type="entry name" value="GCV_H/Fam206"/>
</dbReference>
<feature type="modified residue" description="N6-lipoyllysine" evidence="3">
    <location>
        <position position="66"/>
    </location>
</feature>
<dbReference type="HAMAP" id="MF_00272">
    <property type="entry name" value="GcvH"/>
    <property type="match status" value="1"/>
</dbReference>
<dbReference type="NCBIfam" id="TIGR00527">
    <property type="entry name" value="gcvH"/>
    <property type="match status" value="1"/>
</dbReference>
<comment type="cofactor">
    <cofactor evidence="3">
        <name>(R)-lipoate</name>
        <dbReference type="ChEBI" id="CHEBI:83088"/>
    </cofactor>
    <text evidence="3">Binds 1 lipoyl cofactor covalently.</text>
</comment>
<evidence type="ECO:0000256" key="2">
    <source>
        <dbReference type="ARBA" id="ARBA00022823"/>
    </source>
</evidence>
<proteinExistence type="inferred from homology"/>
<dbReference type="PANTHER" id="PTHR11715:SF3">
    <property type="entry name" value="GLYCINE CLEAVAGE SYSTEM H PROTEIN-RELATED"/>
    <property type="match status" value="1"/>
</dbReference>
<dbReference type="RefSeq" id="WP_010415804.1">
    <property type="nucleotide sequence ID" value="NZ_MCRM02000003.1"/>
</dbReference>
<dbReference type="PROSITE" id="PS50968">
    <property type="entry name" value="BIOTINYL_LIPOYL"/>
    <property type="match status" value="1"/>
</dbReference>
<comment type="subunit">
    <text evidence="3">The glycine cleavage system is composed of four proteins: P, T, L and H.</text>
</comment>
<evidence type="ECO:0000256" key="1">
    <source>
        <dbReference type="ARBA" id="ARBA00009249"/>
    </source>
</evidence>
<comment type="function">
    <text evidence="3">The glycine cleavage system catalyzes the degradation of glycine. The H protein shuttles the methylamine group of glycine from the P protein to the T protein.</text>
</comment>
<gene>
    <name evidence="3 5" type="primary">gcvH</name>
    <name evidence="5" type="ORF">BES34_003765</name>
</gene>
<dbReference type="InterPro" id="IPR000089">
    <property type="entry name" value="Biotin_lipoyl"/>
</dbReference>
<comment type="similarity">
    <text evidence="1 3">Belongs to the GcvH family.</text>
</comment>
<dbReference type="Pfam" id="PF01597">
    <property type="entry name" value="GCV_H"/>
    <property type="match status" value="1"/>
</dbReference>
<dbReference type="EMBL" id="MCRM02000003">
    <property type="protein sequence ID" value="PNV76136.1"/>
    <property type="molecule type" value="Genomic_DNA"/>
</dbReference>
<evidence type="ECO:0000313" key="5">
    <source>
        <dbReference type="EMBL" id="PNV76136.1"/>
    </source>
</evidence>
<dbReference type="Proteomes" id="UP000094669">
    <property type="component" value="Unassembled WGS sequence"/>
</dbReference>
<dbReference type="PROSITE" id="PS00189">
    <property type="entry name" value="LIPOYL"/>
    <property type="match status" value="1"/>
</dbReference>
<dbReference type="SUPFAM" id="SSF51230">
    <property type="entry name" value="Single hybrid motif"/>
    <property type="match status" value="1"/>
</dbReference>
<accession>A0ABX4YLI2</accession>
<dbReference type="InterPro" id="IPR003016">
    <property type="entry name" value="2-oxoA_DH_lipoyl-BS"/>
</dbReference>
<dbReference type="Gene3D" id="2.40.50.100">
    <property type="match status" value="1"/>
</dbReference>
<dbReference type="InterPro" id="IPR011053">
    <property type="entry name" value="Single_hybrid_motif"/>
</dbReference>
<comment type="caution">
    <text evidence="5">The sequence shown here is derived from an EMBL/GenBank/DDBJ whole genome shotgun (WGS) entry which is preliminary data.</text>
</comment>
<dbReference type="InterPro" id="IPR017453">
    <property type="entry name" value="GCV_H_sub"/>
</dbReference>
<evidence type="ECO:0000313" key="6">
    <source>
        <dbReference type="Proteomes" id="UP000094669"/>
    </source>
</evidence>
<reference evidence="5" key="1">
    <citation type="submission" date="2018-01" db="EMBL/GenBank/DDBJ databases">
        <title>Genomic characterization of Leptospira inadai serogroup Lyme isolated from captured rat in Brazil and comparative analysis with human reference strain.</title>
        <authorList>
            <person name="Moreno L.Z."/>
            <person name="Loureiro A.P."/>
            <person name="Miraglia F."/>
            <person name="Kremer F.S."/>
            <person name="Eslabao M.R."/>
            <person name="Dellagostin O.A."/>
            <person name="Lilenbaum W."/>
            <person name="Moreno A.M."/>
        </authorList>
    </citation>
    <scope>NUCLEOTIDE SEQUENCE [LARGE SCALE GENOMIC DNA]</scope>
    <source>
        <strain evidence="5">M34/99</strain>
    </source>
</reference>
<dbReference type="InterPro" id="IPR002930">
    <property type="entry name" value="GCV_H"/>
</dbReference>
<dbReference type="PANTHER" id="PTHR11715">
    <property type="entry name" value="GLYCINE CLEAVAGE SYSTEM H PROTEIN"/>
    <property type="match status" value="1"/>
</dbReference>
<evidence type="ECO:0000256" key="3">
    <source>
        <dbReference type="HAMAP-Rule" id="MF_00272"/>
    </source>
</evidence>
<keyword evidence="2 3" id="KW-0450">Lipoyl</keyword>
<dbReference type="CDD" id="cd06848">
    <property type="entry name" value="GCS_H"/>
    <property type="match status" value="1"/>
</dbReference>
<dbReference type="NCBIfam" id="NF002270">
    <property type="entry name" value="PRK01202.1"/>
    <property type="match status" value="1"/>
</dbReference>